<dbReference type="PROSITE" id="PS01124">
    <property type="entry name" value="HTH_ARAC_FAMILY_2"/>
    <property type="match status" value="1"/>
</dbReference>
<dbReference type="SMART" id="SM00342">
    <property type="entry name" value="HTH_ARAC"/>
    <property type="match status" value="1"/>
</dbReference>
<dbReference type="Proteomes" id="UP000315364">
    <property type="component" value="Chromosome"/>
</dbReference>
<sequence length="301" mass="33762">MSVAKPFRENETHCVLPRSDLEPKSSAKYNWTSLYASSQRESPYEGYFPAVKDQLLVLHRSGPATIQRLETSKPVNAVVPAGGIHLVPGGMSFNFRLLNHLQTLHVYVRRAVIEEVASEMIDGDPSKIEIPPLMLDEDPKLLNLLNAILLALDDSDYATSIYIDYLSRALASQLVRSHSLATLRPQSALNPTGQIGPSIAEAIAYMRENLEFSISLADIAKAINRSPSHFARQFRSELGMPPHHYLVNLRIEKAQILLERSKTSIAEIAFECGFSHQEHLTRFFQRRVGTTPAAYRRSKQN</sequence>
<proteinExistence type="predicted"/>
<feature type="domain" description="HTH araC/xylS-type" evidence="4">
    <location>
        <begin position="200"/>
        <end position="298"/>
    </location>
</feature>
<keyword evidence="1" id="KW-0805">Transcription regulation</keyword>
<dbReference type="KEGG" id="dea:FPZ08_02840"/>
<dbReference type="PROSITE" id="PS00041">
    <property type="entry name" value="HTH_ARAC_FAMILY_1"/>
    <property type="match status" value="1"/>
</dbReference>
<dbReference type="Pfam" id="PF12833">
    <property type="entry name" value="HTH_18"/>
    <property type="match status" value="1"/>
</dbReference>
<evidence type="ECO:0000259" key="4">
    <source>
        <dbReference type="PROSITE" id="PS01124"/>
    </source>
</evidence>
<dbReference type="PANTHER" id="PTHR46796">
    <property type="entry name" value="HTH-TYPE TRANSCRIPTIONAL ACTIVATOR RHAS-RELATED"/>
    <property type="match status" value="1"/>
</dbReference>
<reference evidence="5 6" key="1">
    <citation type="submission" date="2019-07" db="EMBL/GenBank/DDBJ databases">
        <title>Full genome sequence of Devosia sp. Gsoil 520.</title>
        <authorList>
            <person name="Im W.-T."/>
        </authorList>
    </citation>
    <scope>NUCLEOTIDE SEQUENCE [LARGE SCALE GENOMIC DNA]</scope>
    <source>
        <strain evidence="5 6">Gsoil 520</strain>
    </source>
</reference>
<keyword evidence="2" id="KW-0238">DNA-binding</keyword>
<dbReference type="PANTHER" id="PTHR46796:SF6">
    <property type="entry name" value="ARAC SUBFAMILY"/>
    <property type="match status" value="1"/>
</dbReference>
<dbReference type="GO" id="GO:0043565">
    <property type="term" value="F:sequence-specific DNA binding"/>
    <property type="evidence" value="ECO:0007669"/>
    <property type="project" value="InterPro"/>
</dbReference>
<dbReference type="InterPro" id="IPR018060">
    <property type="entry name" value="HTH_AraC"/>
</dbReference>
<gene>
    <name evidence="5" type="ORF">FPZ08_02840</name>
</gene>
<evidence type="ECO:0000256" key="1">
    <source>
        <dbReference type="ARBA" id="ARBA00023015"/>
    </source>
</evidence>
<dbReference type="InterPro" id="IPR009057">
    <property type="entry name" value="Homeodomain-like_sf"/>
</dbReference>
<dbReference type="SUPFAM" id="SSF46689">
    <property type="entry name" value="Homeodomain-like"/>
    <property type="match status" value="2"/>
</dbReference>
<protein>
    <submittedName>
        <fullName evidence="5">Helix-turn-helix transcriptional regulator</fullName>
    </submittedName>
</protein>
<evidence type="ECO:0000256" key="3">
    <source>
        <dbReference type="ARBA" id="ARBA00023163"/>
    </source>
</evidence>
<dbReference type="InterPro" id="IPR018062">
    <property type="entry name" value="HTH_AraC-typ_CS"/>
</dbReference>
<dbReference type="OrthoDB" id="110167at2"/>
<evidence type="ECO:0000313" key="6">
    <source>
        <dbReference type="Proteomes" id="UP000315364"/>
    </source>
</evidence>
<keyword evidence="6" id="KW-1185">Reference proteome</keyword>
<keyword evidence="3" id="KW-0804">Transcription</keyword>
<dbReference type="GO" id="GO:0003700">
    <property type="term" value="F:DNA-binding transcription factor activity"/>
    <property type="evidence" value="ECO:0007669"/>
    <property type="project" value="InterPro"/>
</dbReference>
<dbReference type="InterPro" id="IPR050204">
    <property type="entry name" value="AraC_XylS_family_regulators"/>
</dbReference>
<dbReference type="AlphaFoldDB" id="A0A5B8LQN6"/>
<accession>A0A5B8LQN6</accession>
<evidence type="ECO:0000256" key="2">
    <source>
        <dbReference type="ARBA" id="ARBA00023125"/>
    </source>
</evidence>
<evidence type="ECO:0000313" key="5">
    <source>
        <dbReference type="EMBL" id="QDZ09772.1"/>
    </source>
</evidence>
<dbReference type="EMBL" id="CP042304">
    <property type="protein sequence ID" value="QDZ09772.1"/>
    <property type="molecule type" value="Genomic_DNA"/>
</dbReference>
<name>A0A5B8LQN6_9HYPH</name>
<dbReference type="RefSeq" id="WP_146288581.1">
    <property type="nucleotide sequence ID" value="NZ_CP042304.1"/>
</dbReference>
<organism evidence="5 6">
    <name type="scientific">Devosia ginsengisoli</name>
    <dbReference type="NCBI Taxonomy" id="400770"/>
    <lineage>
        <taxon>Bacteria</taxon>
        <taxon>Pseudomonadati</taxon>
        <taxon>Pseudomonadota</taxon>
        <taxon>Alphaproteobacteria</taxon>
        <taxon>Hyphomicrobiales</taxon>
        <taxon>Devosiaceae</taxon>
        <taxon>Devosia</taxon>
    </lineage>
</organism>
<dbReference type="Gene3D" id="1.10.10.60">
    <property type="entry name" value="Homeodomain-like"/>
    <property type="match status" value="2"/>
</dbReference>